<keyword evidence="3" id="KW-1185">Reference proteome</keyword>
<comment type="similarity">
    <text evidence="1">Belongs to the plant acyltransferase family.</text>
</comment>
<gene>
    <name evidence="2" type="ORF">RGQ29_020348</name>
</gene>
<evidence type="ECO:0000256" key="1">
    <source>
        <dbReference type="ARBA" id="ARBA00009861"/>
    </source>
</evidence>
<comment type="caution">
    <text evidence="2">The sequence shown here is derived from an EMBL/GenBank/DDBJ whole genome shotgun (WGS) entry which is preliminary data.</text>
</comment>
<dbReference type="AlphaFoldDB" id="A0AAN7IX14"/>
<evidence type="ECO:0000313" key="2">
    <source>
        <dbReference type="EMBL" id="KAK4589737.1"/>
    </source>
</evidence>
<accession>A0AAN7IX14</accession>
<reference evidence="2 3" key="1">
    <citation type="journal article" date="2023" name="G3 (Bethesda)">
        <title>A haplotype-resolved chromosome-scale genome for Quercus rubra L. provides insights into the genetics of adaptive traits for red oak species.</title>
        <authorList>
            <person name="Kapoor B."/>
            <person name="Jenkins J."/>
            <person name="Schmutz J."/>
            <person name="Zhebentyayeva T."/>
            <person name="Kuelheim C."/>
            <person name="Coggeshall M."/>
            <person name="Heim C."/>
            <person name="Lasky J.R."/>
            <person name="Leites L."/>
            <person name="Islam-Faridi N."/>
            <person name="Romero-Severson J."/>
            <person name="DeLeo V.L."/>
            <person name="Lucas S.M."/>
            <person name="Lazic D."/>
            <person name="Gailing O."/>
            <person name="Carlson J."/>
            <person name="Staton M."/>
        </authorList>
    </citation>
    <scope>NUCLEOTIDE SEQUENCE [LARGE SCALE GENOMIC DNA]</scope>
    <source>
        <strain evidence="2">Pseudo-F2</strain>
    </source>
</reference>
<protein>
    <submittedName>
        <fullName evidence="2">Uncharacterized protein</fullName>
    </submittedName>
</protein>
<name>A0AAN7IX14_QUERU</name>
<dbReference type="Gene3D" id="3.30.559.10">
    <property type="entry name" value="Chloramphenicol acetyltransferase-like domain"/>
    <property type="match status" value="2"/>
</dbReference>
<evidence type="ECO:0000313" key="3">
    <source>
        <dbReference type="Proteomes" id="UP001324115"/>
    </source>
</evidence>
<dbReference type="EMBL" id="JAXUIC010000005">
    <property type="protein sequence ID" value="KAK4589737.1"/>
    <property type="molecule type" value="Genomic_DNA"/>
</dbReference>
<dbReference type="Pfam" id="PF02458">
    <property type="entry name" value="Transferase"/>
    <property type="match status" value="1"/>
</dbReference>
<dbReference type="PANTHER" id="PTHR31147:SF33">
    <property type="entry name" value="N-HYDROXYCINNAMOYL_BENZOYLTRANSFERASE, PUTATIVE-RELATED"/>
    <property type="match status" value="1"/>
</dbReference>
<dbReference type="InterPro" id="IPR050898">
    <property type="entry name" value="Plant_acyltransferase"/>
</dbReference>
<proteinExistence type="inferred from homology"/>
<organism evidence="2 3">
    <name type="scientific">Quercus rubra</name>
    <name type="common">Northern red oak</name>
    <name type="synonym">Quercus borealis</name>
    <dbReference type="NCBI Taxonomy" id="3512"/>
    <lineage>
        <taxon>Eukaryota</taxon>
        <taxon>Viridiplantae</taxon>
        <taxon>Streptophyta</taxon>
        <taxon>Embryophyta</taxon>
        <taxon>Tracheophyta</taxon>
        <taxon>Spermatophyta</taxon>
        <taxon>Magnoliopsida</taxon>
        <taxon>eudicotyledons</taxon>
        <taxon>Gunneridae</taxon>
        <taxon>Pentapetalae</taxon>
        <taxon>rosids</taxon>
        <taxon>fabids</taxon>
        <taxon>Fagales</taxon>
        <taxon>Fagaceae</taxon>
        <taxon>Quercus</taxon>
    </lineage>
</organism>
<sequence length="425" mass="47452">MQVKISHTALVSPTTTPFHEDHTLPLSHLDTDPNLHVTFRYLRTYLNTAAAAGKDPFQVISAALSAALVHYYPLAATLRQNHLFCNIKNLSVPLIHATVDDTTLESLNYLDDNPDTHFLEQLVPDPDQEERLVNPCVLQVTVFRCGGFTLGAAIHHSLCDGLGATQFFNVMAELARGATRVSVEPVWDRTSLLGPRDPPRVVAPIHEFLRLEKGFSSYSEETGPVLMECFNVSDECLEKFKAALFERCGLKFTTFEALGAFIWRAKVKASKIPGEEKVKFAYAINMRKQLSAKELVEKPIWETAQLINKSKSRATDEYVRSFIDFQHLHYGDGITAGKGVSGFTDWRHLGHSTVDFGWGGPVTVLPLSRNLLGSVEPCFFLPYSSVSAGRKDGFKVLVNLRESAMPAFKEEMKEFGNHEFGLSRY</sequence>
<dbReference type="PANTHER" id="PTHR31147">
    <property type="entry name" value="ACYL TRANSFERASE 4"/>
    <property type="match status" value="1"/>
</dbReference>
<dbReference type="InterPro" id="IPR023213">
    <property type="entry name" value="CAT-like_dom_sf"/>
</dbReference>
<dbReference type="Proteomes" id="UP001324115">
    <property type="component" value="Unassembled WGS sequence"/>
</dbReference>